<reference evidence="1" key="1">
    <citation type="submission" date="2019-08" db="EMBL/GenBank/DDBJ databases">
        <authorList>
            <person name="Kucharzyk K."/>
            <person name="Murdoch R.W."/>
            <person name="Higgins S."/>
            <person name="Loffler F."/>
        </authorList>
    </citation>
    <scope>NUCLEOTIDE SEQUENCE</scope>
</reference>
<protein>
    <recommendedName>
        <fullName evidence="2">IclR-ED domain-containing protein</fullName>
    </recommendedName>
</protein>
<gene>
    <name evidence="1" type="ORF">SDC9_198366</name>
</gene>
<dbReference type="AlphaFoldDB" id="A0A645IUB5"/>
<comment type="caution">
    <text evidence="1">The sequence shown here is derived from an EMBL/GenBank/DDBJ whole genome shotgun (WGS) entry which is preliminary data.</text>
</comment>
<evidence type="ECO:0000313" key="1">
    <source>
        <dbReference type="EMBL" id="MPN50733.1"/>
    </source>
</evidence>
<dbReference type="EMBL" id="VSSQ01115176">
    <property type="protein sequence ID" value="MPN50733.1"/>
    <property type="molecule type" value="Genomic_DNA"/>
</dbReference>
<proteinExistence type="predicted"/>
<accession>A0A645IUB5</accession>
<organism evidence="1">
    <name type="scientific">bioreactor metagenome</name>
    <dbReference type="NCBI Taxonomy" id="1076179"/>
    <lineage>
        <taxon>unclassified sequences</taxon>
        <taxon>metagenomes</taxon>
        <taxon>ecological metagenomes</taxon>
    </lineage>
</organism>
<name>A0A645IUB5_9ZZZZ</name>
<sequence>MDFRIVDDSNYPVHRSSIGLAITYGGGKREALKTIGHSIRESGETRYSAREIYNIVDRSFSEHGFLYLRDFAGNKINCSMTFPYERGTAALAVFSNEKHFTPEEIKNLLTENLQLMTNSNK</sequence>
<evidence type="ECO:0008006" key="2">
    <source>
        <dbReference type="Google" id="ProtNLM"/>
    </source>
</evidence>